<protein>
    <recommendedName>
        <fullName evidence="4">Glycoside hydrolase family 43 protein</fullName>
    </recommendedName>
</protein>
<comment type="caution">
    <text evidence="2">The sequence shown here is derived from an EMBL/GenBank/DDBJ whole genome shotgun (WGS) entry which is preliminary data.</text>
</comment>
<dbReference type="EMBL" id="LASV01000529">
    <property type="protein sequence ID" value="KKA17917.1"/>
    <property type="molecule type" value="Genomic_DNA"/>
</dbReference>
<evidence type="ECO:0000256" key="1">
    <source>
        <dbReference type="SAM" id="SignalP"/>
    </source>
</evidence>
<evidence type="ECO:0008006" key="4">
    <source>
        <dbReference type="Google" id="ProtNLM"/>
    </source>
</evidence>
<gene>
    <name evidence="2" type="ORF">T310_8146</name>
</gene>
<dbReference type="InterPro" id="IPR043750">
    <property type="entry name" value="DUF5695"/>
</dbReference>
<sequence>MGPYRTAVVAALISFFTSQGATAQTTFSTSHFTGILAAGSGVLQSLQPKTSTPFDFSPSDVFDKRNSNGNYHTGDLTLRYRVGSSPDWIDVDTAAHRTNLSSVPSSQPGVIQSSRVAAAAGGDLSIIRTWFEYEGDLALNFTLQNVRSDEAIEVGSVGFPLEFNTIFTGRSAVETREKCVLVDPFIGLDAGYVQVTRLLGVGPHLVVTPLGNLTKLEAWRFLPEPTNTSLRYQSQTFEGNYEWQVYTKAYSEQEWRAVVPWNEPTSLVLEPRQQVSFGLRFTTVASVDEIEGTVSSVGRPVAVGIPGYVLPKDLTGQVFINSASNVSSIEVYPRGALSITPMGESGGPWMRFGVSPSPDVFGRSRIEVVYDNGMRHSLHYYITESGPESLARLGRFLSERQWISNMSDPFGRIPSIITYDHSVNNYVLQENRTWLAGLSDDGGAGSFEAAAVKQTVQPVAPEIARLEDFVNKTVWANLQVTNGTDKYGVRRSLFFYEPDVVPGYSYNPSFNWTGTFNRTTAYRVDRAYNYVHVSALYWALYRAGRIAPGALSKQTPEWYLLQSYETVLFAFGTQPDGSNNTLYNDAGLMGETVWAELLNDLRAENFTSEATKLESIMKERSQYWSTQADPYGSEQAWDCTGQEGVYLWTKRFGYVGTVNKTIESIRGYMPTVAHWGWNGNARRYWDFETAGKYSRIERQIHHYGSGLNALPMLANYRASPSPSSPASFYDLRVGYGGHQGPLTNIRSDGFASMSFHSFPETLEWDPYSGDYGLSFLGHVLGAATYLVEHPTWSWLSFGGNVVSVSDDAITVQPRDSVRRRIYIAPLGLYVSIDAGAITEFTFHPQSSQLTLQLVDVISGTGAEPAPRAVVRYEKTADVPGAVDMKLASGATRKTQDGKGYVVEFKQVIQYD</sequence>
<accession>A0A0F4YI03</accession>
<keyword evidence="1" id="KW-0732">Signal</keyword>
<feature type="chain" id="PRO_5002481702" description="Glycoside hydrolase family 43 protein" evidence="1">
    <location>
        <begin position="24"/>
        <end position="911"/>
    </location>
</feature>
<name>A0A0F4YI03_RASE3</name>
<keyword evidence="3" id="KW-1185">Reference proteome</keyword>
<dbReference type="AlphaFoldDB" id="A0A0F4YI03"/>
<organism evidence="2 3">
    <name type="scientific">Rasamsonia emersonii (strain ATCC 16479 / CBS 393.64 / IMI 116815)</name>
    <dbReference type="NCBI Taxonomy" id="1408163"/>
    <lineage>
        <taxon>Eukaryota</taxon>
        <taxon>Fungi</taxon>
        <taxon>Dikarya</taxon>
        <taxon>Ascomycota</taxon>
        <taxon>Pezizomycotina</taxon>
        <taxon>Eurotiomycetes</taxon>
        <taxon>Eurotiomycetidae</taxon>
        <taxon>Eurotiales</taxon>
        <taxon>Trichocomaceae</taxon>
        <taxon>Rasamsonia</taxon>
    </lineage>
</organism>
<reference evidence="2 3" key="1">
    <citation type="submission" date="2015-04" db="EMBL/GenBank/DDBJ databases">
        <authorList>
            <person name="Heijne W.H."/>
            <person name="Fedorova N.D."/>
            <person name="Nierman W.C."/>
            <person name="Vollebregt A.W."/>
            <person name="Zhao Z."/>
            <person name="Wu L."/>
            <person name="Kumar M."/>
            <person name="Stam H."/>
            <person name="van den Berg M.A."/>
            <person name="Pel H.J."/>
        </authorList>
    </citation>
    <scope>NUCLEOTIDE SEQUENCE [LARGE SCALE GENOMIC DNA]</scope>
    <source>
        <strain evidence="2 3">CBS 393.64</strain>
    </source>
</reference>
<dbReference type="OrthoDB" id="2730619at2759"/>
<dbReference type="Proteomes" id="UP000053958">
    <property type="component" value="Unassembled WGS sequence"/>
</dbReference>
<dbReference type="GeneID" id="25320406"/>
<dbReference type="STRING" id="1408163.A0A0F4YI03"/>
<evidence type="ECO:0000313" key="3">
    <source>
        <dbReference type="Proteomes" id="UP000053958"/>
    </source>
</evidence>
<proteinExistence type="predicted"/>
<feature type="signal peptide" evidence="1">
    <location>
        <begin position="1"/>
        <end position="23"/>
    </location>
</feature>
<dbReference type="Pfam" id="PF18951">
    <property type="entry name" value="DUF5695"/>
    <property type="match status" value="1"/>
</dbReference>
<evidence type="ECO:0000313" key="2">
    <source>
        <dbReference type="EMBL" id="KKA17917.1"/>
    </source>
</evidence>
<dbReference type="RefSeq" id="XP_013324529.1">
    <property type="nucleotide sequence ID" value="XM_013469075.1"/>
</dbReference>